<protein>
    <submittedName>
        <fullName evidence="2">Xanthine dehydrogenase subunit D</fullName>
    </submittedName>
</protein>
<organism evidence="2 3">
    <name type="scientific">Alkalihalobacillus trypoxylicola</name>
    <dbReference type="NCBI Taxonomy" id="519424"/>
    <lineage>
        <taxon>Bacteria</taxon>
        <taxon>Bacillati</taxon>
        <taxon>Bacillota</taxon>
        <taxon>Bacilli</taxon>
        <taxon>Bacillales</taxon>
        <taxon>Bacillaceae</taxon>
        <taxon>Alkalihalobacillus</taxon>
    </lineage>
</organism>
<dbReference type="InterPro" id="IPR046867">
    <property type="entry name" value="AldOxase/xan_DH_MoCoBD2"/>
</dbReference>
<dbReference type="InterPro" id="IPR000674">
    <property type="entry name" value="Ald_Oxase/Xan_DH_a/b"/>
</dbReference>
<gene>
    <name evidence="2" type="ORF">AZF04_00405</name>
</gene>
<dbReference type="SUPFAM" id="SSF56003">
    <property type="entry name" value="Molybdenum cofactor-binding domain"/>
    <property type="match status" value="1"/>
</dbReference>
<dbReference type="SUPFAM" id="SSF54665">
    <property type="entry name" value="CO dehydrogenase molybdoprotein N-domain-like"/>
    <property type="match status" value="1"/>
</dbReference>
<dbReference type="Pfam" id="PF01315">
    <property type="entry name" value="Ald_Xan_dh_C"/>
    <property type="match status" value="1"/>
</dbReference>
<dbReference type="PANTHER" id="PTHR11908">
    <property type="entry name" value="XANTHINE DEHYDROGENASE"/>
    <property type="match status" value="1"/>
</dbReference>
<evidence type="ECO:0000259" key="1">
    <source>
        <dbReference type="SMART" id="SM01008"/>
    </source>
</evidence>
<dbReference type="Gene3D" id="3.30.365.10">
    <property type="entry name" value="Aldehyde oxidase/xanthine dehydrogenase, molybdopterin binding domain"/>
    <property type="match status" value="5"/>
</dbReference>
<dbReference type="Pfam" id="PF20256">
    <property type="entry name" value="MoCoBD_2"/>
    <property type="match status" value="1"/>
</dbReference>
<evidence type="ECO:0000313" key="3">
    <source>
        <dbReference type="Proteomes" id="UP000075806"/>
    </source>
</evidence>
<dbReference type="OrthoDB" id="9759099at2"/>
<proteinExistence type="predicted"/>
<dbReference type="InterPro" id="IPR036856">
    <property type="entry name" value="Ald_Oxase/Xan_DH_a/b_sf"/>
</dbReference>
<feature type="domain" description="Aldehyde oxidase/xanthine dehydrogenase a/b hammerhead" evidence="1">
    <location>
        <begin position="23"/>
        <end position="129"/>
    </location>
</feature>
<dbReference type="InterPro" id="IPR017609">
    <property type="entry name" value="Xanthine_dehydrogenase_dsu"/>
</dbReference>
<sequence length="772" mass="84851">MRLQSELKHSRKRLRPDGAIKVTGKLKYLTDFTFPNMLYGKVYRSDHPHAEILSIDISKAEKLDGIVAILTAKDVPGLNGFGIVTPDQPVLCDSIVRFTGDAIACVAATSIQTAEKAISLIEVTYKPLSVITSPEEALKDDAPQLFPSGNILHEASFSHGEVEKSLEDECDVVISETYELPRQMHSYMETEGGVVVPHEDGSITVYVGTQHGYKDRFQLSRILNLPEKSIRIISSPMGGSFGGKDELNIQPYASLLALKTKRPVKIHNKRVESVRAGIKRHPMKITMKTGAKNTGKIVAHQVKIVADTGAYSTLGPAVLDFAVEHSTGPYRIENVDVHGISVFTNNGVSGEFRGFGGNQVTFALEGQLDRLAERLNICPLYLRELNIRNEQDRGSLGQRIAPTNGARHVLEHCLKEKQTKSFKPQSNRPWLKYGRGYAITMHGGGLGYGRLDPSGGRLTLRKDGLIEIAFGFEEFGQGVLTVIETIVTEELGCHASDLKIVIGDTEKVPSSGSSTASRATSMVWHSVQNMKVTFLKKMLKAASELTKLSEVELTIGPGGIYEKQSSQNFLLSFKDLANRTIEIMTETEIQFPTTPDQIDSGHYLFTFAAVTADVEVDLRTGKVKVIDLSQVISAGPVVNELGYLGQIEGGGIMSLGYSLMEDAKMEQSRYVTDNFDTYFIPTVKDTPEHLEVKAIETLAKGDHFGPRGVGEIGTVAVAPAIVKAVHDATGNWLNQLPIDRERLMNMTKWNMEVLHESSYNDSPFSVENKCEQ</sequence>
<dbReference type="PANTHER" id="PTHR11908:SF157">
    <property type="entry name" value="XANTHINE DEHYDROGENASE SUBUNIT D-RELATED"/>
    <property type="match status" value="1"/>
</dbReference>
<name>A0A161Q1G7_9BACI</name>
<comment type="caution">
    <text evidence="2">The sequence shown here is derived from an EMBL/GenBank/DDBJ whole genome shotgun (WGS) entry which is preliminary data.</text>
</comment>
<dbReference type="Proteomes" id="UP000075806">
    <property type="component" value="Unassembled WGS sequence"/>
</dbReference>
<dbReference type="RefSeq" id="WP_061947090.1">
    <property type="nucleotide sequence ID" value="NZ_LTAO01000001.1"/>
</dbReference>
<dbReference type="SMART" id="SM01008">
    <property type="entry name" value="Ald_Xan_dh_C"/>
    <property type="match status" value="1"/>
</dbReference>
<keyword evidence="3" id="KW-1185">Reference proteome</keyword>
<dbReference type="GO" id="GO:0016491">
    <property type="term" value="F:oxidoreductase activity"/>
    <property type="evidence" value="ECO:0007669"/>
    <property type="project" value="InterPro"/>
</dbReference>
<dbReference type="Gene3D" id="3.90.1170.50">
    <property type="entry name" value="Aldehyde oxidase/xanthine dehydrogenase, a/b hammerhead"/>
    <property type="match status" value="1"/>
</dbReference>
<dbReference type="Pfam" id="PF02738">
    <property type="entry name" value="MoCoBD_1"/>
    <property type="match status" value="1"/>
</dbReference>
<reference evidence="2" key="1">
    <citation type="submission" date="2016-02" db="EMBL/GenBank/DDBJ databases">
        <title>Genome sequence of Bacillus trypoxylicola KCTC 13244(T).</title>
        <authorList>
            <person name="Jeong H."/>
            <person name="Park S.-H."/>
            <person name="Choi S.-K."/>
        </authorList>
    </citation>
    <scope>NUCLEOTIDE SEQUENCE [LARGE SCALE GENOMIC DNA]</scope>
    <source>
        <strain evidence="2">KCTC 13244</strain>
    </source>
</reference>
<dbReference type="NCBIfam" id="TIGR03196">
    <property type="entry name" value="pucD"/>
    <property type="match status" value="1"/>
</dbReference>
<dbReference type="EMBL" id="LTAO01000001">
    <property type="protein sequence ID" value="KYG34831.1"/>
    <property type="molecule type" value="Genomic_DNA"/>
</dbReference>
<dbReference type="AlphaFoldDB" id="A0A161Q1G7"/>
<dbReference type="InterPro" id="IPR008274">
    <property type="entry name" value="AldOxase/xan_DH_MoCoBD1"/>
</dbReference>
<accession>A0A161Q1G7</accession>
<evidence type="ECO:0000313" key="2">
    <source>
        <dbReference type="EMBL" id="KYG34831.1"/>
    </source>
</evidence>
<dbReference type="InterPro" id="IPR037165">
    <property type="entry name" value="AldOxase/xan_DH_Mopterin-bd_sf"/>
</dbReference>
<dbReference type="STRING" id="519424.AZF04_00405"/>
<dbReference type="GO" id="GO:0005506">
    <property type="term" value="F:iron ion binding"/>
    <property type="evidence" value="ECO:0007669"/>
    <property type="project" value="InterPro"/>
</dbReference>
<dbReference type="InterPro" id="IPR016208">
    <property type="entry name" value="Ald_Oxase/xanthine_DH-like"/>
</dbReference>